<proteinExistence type="predicted"/>
<sequence>MTRLPYPSKPPSKFSERKARSMLKCLGLTLPLCALITGCQTTNKRNACDGFAPFRPKLETTVYILQNDRLFANYVAAHNRLLSSLGCGK</sequence>
<gene>
    <name evidence="1" type="ordered locus">SM11_pD0979</name>
</gene>
<dbReference type="EMBL" id="CP001832">
    <property type="protein sequence ID" value="AEH83811.1"/>
    <property type="molecule type" value="Genomic_DNA"/>
</dbReference>
<geneLocation type="plasmid" evidence="1 2">
    <name>pSmeSM11d</name>
</geneLocation>
<dbReference type="PATRIC" id="fig|707241.3.peg.6668"/>
<keyword evidence="1" id="KW-0614">Plasmid</keyword>
<dbReference type="HOGENOM" id="CLU_189201_0_0_5"/>
<evidence type="ECO:0000313" key="1">
    <source>
        <dbReference type="EMBL" id="AEH83811.1"/>
    </source>
</evidence>
<reference evidence="1 2" key="1">
    <citation type="journal article" date="2011" name="J. Biotechnol.">
        <title>The complete genome sequence of the dominant Sinorhizobium meliloti field isolate SM11 extends the S. meliloti pan-genome.</title>
        <authorList>
            <person name="Schneiker-Bekel S."/>
            <person name="Wibberg D."/>
            <person name="Bekel T."/>
            <person name="Blom J."/>
            <person name="Linke B."/>
            <person name="Neuweger H."/>
            <person name="Stiens M."/>
            <person name="Vorholter F.J."/>
            <person name="Weidner S."/>
            <person name="Goesmann A."/>
            <person name="Puhler A."/>
            <person name="Schluter A."/>
        </authorList>
    </citation>
    <scope>NUCLEOTIDE SEQUENCE [LARGE SCALE GENOMIC DNA]</scope>
    <source>
        <strain evidence="1 2">SM11</strain>
        <plasmid evidence="2">pSmeSM11d</plasmid>
    </source>
</reference>
<organism evidence="1 2">
    <name type="scientific">Sinorhizobium meliloti (strain SM11)</name>
    <dbReference type="NCBI Taxonomy" id="707241"/>
    <lineage>
        <taxon>Bacteria</taxon>
        <taxon>Pseudomonadati</taxon>
        <taxon>Pseudomonadota</taxon>
        <taxon>Alphaproteobacteria</taxon>
        <taxon>Hyphomicrobiales</taxon>
        <taxon>Rhizobiaceae</taxon>
        <taxon>Sinorhizobium/Ensifer group</taxon>
        <taxon>Sinorhizobium</taxon>
    </lineage>
</organism>
<name>F7XGY5_SINMM</name>
<dbReference type="Proteomes" id="UP000009045">
    <property type="component" value="Plasmid pSmeSM11d"/>
</dbReference>
<dbReference type="KEGG" id="smx:SM11_pD0979"/>
<dbReference type="AlphaFoldDB" id="F7XGY5"/>
<protein>
    <submittedName>
        <fullName evidence="1">Hypothetical membrane-anchored protein</fullName>
    </submittedName>
</protein>
<accession>F7XGY5</accession>
<evidence type="ECO:0000313" key="2">
    <source>
        <dbReference type="Proteomes" id="UP000009045"/>
    </source>
</evidence>